<gene>
    <name evidence="1" type="ORF">K469DRAFT_552627</name>
</gene>
<accession>A0A6A6ENY2</accession>
<protein>
    <submittedName>
        <fullName evidence="1">Uncharacterized protein</fullName>
    </submittedName>
</protein>
<evidence type="ECO:0000313" key="1">
    <source>
        <dbReference type="EMBL" id="KAF2193284.1"/>
    </source>
</evidence>
<evidence type="ECO:0000313" key="2">
    <source>
        <dbReference type="Proteomes" id="UP000800200"/>
    </source>
</evidence>
<dbReference type="AlphaFoldDB" id="A0A6A6ENY2"/>
<dbReference type="EMBL" id="ML994614">
    <property type="protein sequence ID" value="KAF2193284.1"/>
    <property type="molecule type" value="Genomic_DNA"/>
</dbReference>
<reference evidence="1" key="1">
    <citation type="journal article" date="2020" name="Stud. Mycol.">
        <title>101 Dothideomycetes genomes: a test case for predicting lifestyles and emergence of pathogens.</title>
        <authorList>
            <person name="Haridas S."/>
            <person name="Albert R."/>
            <person name="Binder M."/>
            <person name="Bloem J."/>
            <person name="Labutti K."/>
            <person name="Salamov A."/>
            <person name="Andreopoulos B."/>
            <person name="Baker S."/>
            <person name="Barry K."/>
            <person name="Bills G."/>
            <person name="Bluhm B."/>
            <person name="Cannon C."/>
            <person name="Castanera R."/>
            <person name="Culley D."/>
            <person name="Daum C."/>
            <person name="Ezra D."/>
            <person name="Gonzalez J."/>
            <person name="Henrissat B."/>
            <person name="Kuo A."/>
            <person name="Liang C."/>
            <person name="Lipzen A."/>
            <person name="Lutzoni F."/>
            <person name="Magnuson J."/>
            <person name="Mondo S."/>
            <person name="Nolan M."/>
            <person name="Ohm R."/>
            <person name="Pangilinan J."/>
            <person name="Park H.-J."/>
            <person name="Ramirez L."/>
            <person name="Alfaro M."/>
            <person name="Sun H."/>
            <person name="Tritt A."/>
            <person name="Yoshinaga Y."/>
            <person name="Zwiers L.-H."/>
            <person name="Turgeon B."/>
            <person name="Goodwin S."/>
            <person name="Spatafora J."/>
            <person name="Crous P."/>
            <person name="Grigoriev I."/>
        </authorList>
    </citation>
    <scope>NUCLEOTIDE SEQUENCE</scope>
    <source>
        <strain evidence="1">CBS 207.26</strain>
    </source>
</reference>
<keyword evidence="2" id="KW-1185">Reference proteome</keyword>
<organism evidence="1 2">
    <name type="scientific">Zopfia rhizophila CBS 207.26</name>
    <dbReference type="NCBI Taxonomy" id="1314779"/>
    <lineage>
        <taxon>Eukaryota</taxon>
        <taxon>Fungi</taxon>
        <taxon>Dikarya</taxon>
        <taxon>Ascomycota</taxon>
        <taxon>Pezizomycotina</taxon>
        <taxon>Dothideomycetes</taxon>
        <taxon>Dothideomycetes incertae sedis</taxon>
        <taxon>Zopfiaceae</taxon>
        <taxon>Zopfia</taxon>
    </lineage>
</organism>
<dbReference type="OrthoDB" id="3786746at2759"/>
<proteinExistence type="predicted"/>
<sequence length="132" mass="14731">MASPTVNYPCGLPKSPRPNKMLLPIDTTIPNPSSQCGYGAPSSAGTCEKTLQPQFVDTRKRNRDSLIFINATIPLSPASSISKEYSDRSSLDSERKRSGLARLFGWCFGGAERRRNRYAEFEEVKSCHWTEL</sequence>
<dbReference type="Proteomes" id="UP000800200">
    <property type="component" value="Unassembled WGS sequence"/>
</dbReference>
<name>A0A6A6ENY2_9PEZI</name>